<dbReference type="AlphaFoldDB" id="A0A7Y6F2B2"/>
<feature type="compositionally biased region" description="Basic and acidic residues" evidence="1">
    <location>
        <begin position="466"/>
        <end position="476"/>
    </location>
</feature>
<dbReference type="PANTHER" id="PTHR40396:SF1">
    <property type="entry name" value="ATPASE AAA-TYPE CORE DOMAIN-CONTAINING PROTEIN"/>
    <property type="match status" value="1"/>
</dbReference>
<evidence type="ECO:0000313" key="3">
    <source>
        <dbReference type="EMBL" id="NUV29532.1"/>
    </source>
</evidence>
<dbReference type="SUPFAM" id="SSF52540">
    <property type="entry name" value="P-loop containing nucleoside triphosphate hydrolases"/>
    <property type="match status" value="1"/>
</dbReference>
<accession>A0A7Y6F2B2</accession>
<evidence type="ECO:0000313" key="4">
    <source>
        <dbReference type="Proteomes" id="UP000540128"/>
    </source>
</evidence>
<dbReference type="Proteomes" id="UP000540128">
    <property type="component" value="Unassembled WGS sequence"/>
</dbReference>
<protein>
    <submittedName>
        <fullName evidence="3">ATP-binding protein</fullName>
    </submittedName>
</protein>
<sequence length="495" mass="54992">MLVVTRRPTTNRTRRPAAVLLRFQVTNHASIRDEQEISFIADASAPHRVETPVPASTHRAVPVAAVYGPNASGKSNVLDALDWTGKAVHRSFARWTPDQGIPRRPFSLRPDARTYPSTYEIDFVVGGVRYTYGFEVDDERVREEWLFFYPEGSRRKLYQRVTDDDGESRMSFGRSLTGRRKVIADLLRPNSLYLSVAAAQGHDLLGEVYRWFSTSLRSATDRDFESRLGFTVDLYGASDSDEPPAYRAPLQHLLGLADLGVSGLAVSDPDEKAAQEIRQIVGAVREAVGGRVRVDTRPPRRVQVEHRTEDGVHRLNLNEESSGTRTWIGLLGPIVTTLRDGTVLSVDELDARLHPHLADVLVGLFQSPEVNRRGAQLLFSTHEASLLGRNARTELLRDQIWFTEKDSRTGGTLVFPMSDFQVRPDSTQNLEKRYLEGRFGALPHLDDDLLARLADSLHESGPGDGAAHRNDDHHGGTDGQGALTRQRQAQAAGAA</sequence>
<organism evidence="3 4">
    <name type="scientific">Streptomyces odorifer</name>
    <dbReference type="NCBI Taxonomy" id="53450"/>
    <lineage>
        <taxon>Bacteria</taxon>
        <taxon>Bacillati</taxon>
        <taxon>Actinomycetota</taxon>
        <taxon>Actinomycetes</taxon>
        <taxon>Kitasatosporales</taxon>
        <taxon>Streptomycetaceae</taxon>
        <taxon>Streptomyces</taxon>
        <taxon>Streptomyces albidoflavus group</taxon>
    </lineage>
</organism>
<comment type="caution">
    <text evidence="3">The sequence shown here is derived from an EMBL/GenBank/DDBJ whole genome shotgun (WGS) entry which is preliminary data.</text>
</comment>
<dbReference type="InterPro" id="IPR027417">
    <property type="entry name" value="P-loop_NTPase"/>
</dbReference>
<dbReference type="GO" id="GO:0016887">
    <property type="term" value="F:ATP hydrolysis activity"/>
    <property type="evidence" value="ECO:0007669"/>
    <property type="project" value="InterPro"/>
</dbReference>
<feature type="compositionally biased region" description="Low complexity" evidence="1">
    <location>
        <begin position="480"/>
        <end position="495"/>
    </location>
</feature>
<proteinExistence type="predicted"/>
<dbReference type="Pfam" id="PF13304">
    <property type="entry name" value="AAA_21"/>
    <property type="match status" value="1"/>
</dbReference>
<evidence type="ECO:0000256" key="1">
    <source>
        <dbReference type="SAM" id="MobiDB-lite"/>
    </source>
</evidence>
<gene>
    <name evidence="3" type="ORF">G6W59_14560</name>
</gene>
<dbReference type="InterPro" id="IPR003959">
    <property type="entry name" value="ATPase_AAA_core"/>
</dbReference>
<keyword evidence="3" id="KW-0067">ATP-binding</keyword>
<feature type="region of interest" description="Disordered" evidence="1">
    <location>
        <begin position="456"/>
        <end position="495"/>
    </location>
</feature>
<evidence type="ECO:0000259" key="2">
    <source>
        <dbReference type="Pfam" id="PF13304"/>
    </source>
</evidence>
<keyword evidence="3" id="KW-0547">Nucleotide-binding</keyword>
<name>A0A7Y6F2B2_9ACTN</name>
<dbReference type="PANTHER" id="PTHR40396">
    <property type="entry name" value="ATPASE-LIKE PROTEIN"/>
    <property type="match status" value="1"/>
</dbReference>
<keyword evidence="4" id="KW-1185">Reference proteome</keyword>
<feature type="domain" description="ATPase AAA-type core" evidence="2">
    <location>
        <begin position="63"/>
        <end position="387"/>
    </location>
</feature>
<dbReference type="GO" id="GO:0005524">
    <property type="term" value="F:ATP binding"/>
    <property type="evidence" value="ECO:0007669"/>
    <property type="project" value="UniProtKB-KW"/>
</dbReference>
<dbReference type="EMBL" id="JAANNT010000010">
    <property type="protein sequence ID" value="NUV29532.1"/>
    <property type="molecule type" value="Genomic_DNA"/>
</dbReference>
<reference evidence="3 4" key="1">
    <citation type="submission" date="2020-03" db="EMBL/GenBank/DDBJ databases">
        <title>Complete genome sequence of sixteen Streptomyces strains facilitates identification of candidate genes involved in plant growth-promotion in grain legumes and cereals.</title>
        <authorList>
            <person name="Gopalakrishnan S."/>
            <person name="Thakur V."/>
            <person name="Saxena R."/>
            <person name="Vadlamudi S."/>
            <person name="Purohit S."/>
            <person name="Kumar V."/>
            <person name="Rathore A."/>
            <person name="Chitikineni A."/>
            <person name="Varshney R.K."/>
        </authorList>
    </citation>
    <scope>NUCLEOTIDE SEQUENCE [LARGE SCALE GENOMIC DNA]</scope>
    <source>
        <strain evidence="3 4">KAI-180</strain>
    </source>
</reference>
<dbReference type="Gene3D" id="3.40.50.300">
    <property type="entry name" value="P-loop containing nucleotide triphosphate hydrolases"/>
    <property type="match status" value="1"/>
</dbReference>